<keyword evidence="1" id="KW-0812">Transmembrane</keyword>
<keyword evidence="1" id="KW-0472">Membrane</keyword>
<dbReference type="RefSeq" id="WP_160499969.1">
    <property type="nucleotide sequence ID" value="NZ_WUBI01000004.1"/>
</dbReference>
<feature type="transmembrane region" description="Helical" evidence="1">
    <location>
        <begin position="90"/>
        <end position="110"/>
    </location>
</feature>
<evidence type="ECO:0000313" key="4">
    <source>
        <dbReference type="Proteomes" id="UP000460318"/>
    </source>
</evidence>
<proteinExistence type="predicted"/>
<dbReference type="AlphaFoldDB" id="A0A7X3IMQ1"/>
<dbReference type="EMBL" id="WUBI01000004">
    <property type="protein sequence ID" value="MWV46378.1"/>
    <property type="molecule type" value="Genomic_DNA"/>
</dbReference>
<accession>A0A7X3IMQ1</accession>
<dbReference type="Pfam" id="PF00990">
    <property type="entry name" value="GGDEF"/>
    <property type="match status" value="1"/>
</dbReference>
<dbReference type="InterPro" id="IPR000160">
    <property type="entry name" value="GGDEF_dom"/>
</dbReference>
<dbReference type="Gene3D" id="3.30.70.270">
    <property type="match status" value="1"/>
</dbReference>
<organism evidence="3 4">
    <name type="scientific">Paenibacillus dendrobii</name>
    <dbReference type="NCBI Taxonomy" id="2691084"/>
    <lineage>
        <taxon>Bacteria</taxon>
        <taxon>Bacillati</taxon>
        <taxon>Bacillota</taxon>
        <taxon>Bacilli</taxon>
        <taxon>Bacillales</taxon>
        <taxon>Paenibacillaceae</taxon>
        <taxon>Paenibacillus</taxon>
    </lineage>
</organism>
<comment type="caution">
    <text evidence="3">The sequence shown here is derived from an EMBL/GenBank/DDBJ whole genome shotgun (WGS) entry which is preliminary data.</text>
</comment>
<evidence type="ECO:0000313" key="3">
    <source>
        <dbReference type="EMBL" id="MWV46378.1"/>
    </source>
</evidence>
<evidence type="ECO:0000256" key="1">
    <source>
        <dbReference type="SAM" id="Phobius"/>
    </source>
</evidence>
<dbReference type="InterPro" id="IPR043128">
    <property type="entry name" value="Rev_trsase/Diguanyl_cyclase"/>
</dbReference>
<feature type="transmembrane region" description="Helical" evidence="1">
    <location>
        <begin position="50"/>
        <end position="78"/>
    </location>
</feature>
<evidence type="ECO:0000259" key="2">
    <source>
        <dbReference type="PROSITE" id="PS50887"/>
    </source>
</evidence>
<dbReference type="InterPro" id="IPR029787">
    <property type="entry name" value="Nucleotide_cyclase"/>
</dbReference>
<dbReference type="SUPFAM" id="SSF55073">
    <property type="entry name" value="Nucleotide cyclase"/>
    <property type="match status" value="1"/>
</dbReference>
<keyword evidence="4" id="KW-1185">Reference proteome</keyword>
<name>A0A7X3IMQ1_9BACL</name>
<dbReference type="PROSITE" id="PS50887">
    <property type="entry name" value="GGDEF"/>
    <property type="match status" value="1"/>
</dbReference>
<protein>
    <submittedName>
        <fullName evidence="3">Diguanylate cyclase</fullName>
    </submittedName>
</protein>
<gene>
    <name evidence="3" type="ORF">GRF59_22495</name>
</gene>
<keyword evidence="1" id="KW-1133">Transmembrane helix</keyword>
<reference evidence="3 4" key="1">
    <citation type="submission" date="2019-12" db="EMBL/GenBank/DDBJ databases">
        <title>Paenibacillus sp. nov., an endophytic bacterium isolated from the stem of Dendrobium.</title>
        <authorList>
            <person name="Zhao R."/>
        </authorList>
    </citation>
    <scope>NUCLEOTIDE SEQUENCE [LARGE SCALE GENOMIC DNA]</scope>
    <source>
        <strain evidence="3 4">HJL G12</strain>
    </source>
</reference>
<sequence length="291" mass="33152">MNNKTTTGRLALGYVLLIALIMVQEMLLFLKMHLNASYTTMEFVLSLAGLAALLVGFIIPLGVSVVLAFVFLVSYFVWLTTYAPFNVLTFSWMLLIPANMLIAAFIKSGLIGSKRWMERMEEMKGSHPQVDIDTALGNKEALADTLQKQSNLARRYTDRYGFSMAMFKIDFLPLVQESLGSQQYSRLLLEMSDTIQKQIRYEDYKFSISKGRFIILCPMLGQENLHMLTKRVKNAMMAVDILDKRGGKLKLVVRAGALVFHKEQFGKYEHIDQVIYALERNTETDLIGEYI</sequence>
<dbReference type="Proteomes" id="UP000460318">
    <property type="component" value="Unassembled WGS sequence"/>
</dbReference>
<feature type="domain" description="GGDEF" evidence="2">
    <location>
        <begin position="160"/>
        <end position="291"/>
    </location>
</feature>
<feature type="transmembrane region" description="Helical" evidence="1">
    <location>
        <begin position="12"/>
        <end position="30"/>
    </location>
</feature>